<dbReference type="InterPro" id="IPR015797">
    <property type="entry name" value="NUDIX_hydrolase-like_dom_sf"/>
</dbReference>
<organism evidence="3 4">
    <name type="scientific">Nocardia ninae NBRC 108245</name>
    <dbReference type="NCBI Taxonomy" id="1210091"/>
    <lineage>
        <taxon>Bacteria</taxon>
        <taxon>Bacillati</taxon>
        <taxon>Actinomycetota</taxon>
        <taxon>Actinomycetes</taxon>
        <taxon>Mycobacteriales</taxon>
        <taxon>Nocardiaceae</taxon>
        <taxon>Nocardia</taxon>
    </lineage>
</organism>
<accession>A0A511MD88</accession>
<keyword evidence="1" id="KW-0378">Hydrolase</keyword>
<evidence type="ECO:0000313" key="3">
    <source>
        <dbReference type="EMBL" id="GEM38549.1"/>
    </source>
</evidence>
<dbReference type="Gene3D" id="3.90.79.10">
    <property type="entry name" value="Nucleoside Triphosphate Pyrophosphohydrolase"/>
    <property type="match status" value="1"/>
</dbReference>
<evidence type="ECO:0000313" key="4">
    <source>
        <dbReference type="Proteomes" id="UP000321424"/>
    </source>
</evidence>
<evidence type="ECO:0000256" key="1">
    <source>
        <dbReference type="ARBA" id="ARBA00022801"/>
    </source>
</evidence>
<dbReference type="AlphaFoldDB" id="A0A511MD88"/>
<evidence type="ECO:0000259" key="2">
    <source>
        <dbReference type="PROSITE" id="PS51462"/>
    </source>
</evidence>
<protein>
    <recommendedName>
        <fullName evidence="2">Nudix hydrolase domain-containing protein</fullName>
    </recommendedName>
</protein>
<keyword evidence="4" id="KW-1185">Reference proteome</keyword>
<dbReference type="Pfam" id="PF00293">
    <property type="entry name" value="NUDIX"/>
    <property type="match status" value="1"/>
</dbReference>
<comment type="caution">
    <text evidence="3">The sequence shown here is derived from an EMBL/GenBank/DDBJ whole genome shotgun (WGS) entry which is preliminary data.</text>
</comment>
<dbReference type="InterPro" id="IPR000086">
    <property type="entry name" value="NUDIX_hydrolase_dom"/>
</dbReference>
<dbReference type="Proteomes" id="UP000321424">
    <property type="component" value="Unassembled WGS sequence"/>
</dbReference>
<dbReference type="PROSITE" id="PS51462">
    <property type="entry name" value="NUDIX"/>
    <property type="match status" value="1"/>
</dbReference>
<reference evidence="3 4" key="1">
    <citation type="submission" date="2019-07" db="EMBL/GenBank/DDBJ databases">
        <title>Whole genome shotgun sequence of Nocardia ninae NBRC 108245.</title>
        <authorList>
            <person name="Hosoyama A."/>
            <person name="Uohara A."/>
            <person name="Ohji S."/>
            <person name="Ichikawa N."/>
        </authorList>
    </citation>
    <scope>NUCLEOTIDE SEQUENCE [LARGE SCALE GENOMIC DNA]</scope>
    <source>
        <strain evidence="3 4">NBRC 108245</strain>
    </source>
</reference>
<dbReference type="InterPro" id="IPR020084">
    <property type="entry name" value="NUDIX_hydrolase_CS"/>
</dbReference>
<dbReference type="GO" id="GO:0016787">
    <property type="term" value="F:hydrolase activity"/>
    <property type="evidence" value="ECO:0007669"/>
    <property type="project" value="UniProtKB-KW"/>
</dbReference>
<sequence>MEERVLKLDVKRPFGNLFRRKCVLIAAQDSEGHILIGAKPRFYPPTISRLLGGGVDGGESFVQAALRELEEELGVKLEAGSLTPLVLFETSATDEDGNEYYNETVVFGATIGDQAYQPGDDVTHIIRMTPDEVYELGERYEQLPDALWHNGEEGLYAWSDYAKLYGPIHKVTADKIKAARTLEG</sequence>
<proteinExistence type="predicted"/>
<feature type="domain" description="Nudix hydrolase" evidence="2">
    <location>
        <begin position="18"/>
        <end position="150"/>
    </location>
</feature>
<gene>
    <name evidence="3" type="ORF">NN4_30680</name>
</gene>
<dbReference type="EMBL" id="BJXA01000016">
    <property type="protein sequence ID" value="GEM38549.1"/>
    <property type="molecule type" value="Genomic_DNA"/>
</dbReference>
<dbReference type="SUPFAM" id="SSF55811">
    <property type="entry name" value="Nudix"/>
    <property type="match status" value="1"/>
</dbReference>
<dbReference type="PROSITE" id="PS00893">
    <property type="entry name" value="NUDIX_BOX"/>
    <property type="match status" value="1"/>
</dbReference>
<dbReference type="RefSeq" id="WP_147130903.1">
    <property type="nucleotide sequence ID" value="NZ_BJXA01000016.1"/>
</dbReference>
<dbReference type="OrthoDB" id="4035289at2"/>
<name>A0A511MD88_9NOCA</name>